<evidence type="ECO:0000313" key="9">
    <source>
        <dbReference type="Proteomes" id="UP000694865"/>
    </source>
</evidence>
<dbReference type="GeneID" id="100367896"/>
<keyword evidence="3" id="KW-0489">Methyltransferase</keyword>
<keyword evidence="4" id="KW-0808">Transferase</keyword>
<evidence type="ECO:0000256" key="7">
    <source>
        <dbReference type="ARBA" id="ARBA00047841"/>
    </source>
</evidence>
<evidence type="ECO:0000256" key="6">
    <source>
        <dbReference type="ARBA" id="ARBA00047619"/>
    </source>
</evidence>
<evidence type="ECO:0000256" key="4">
    <source>
        <dbReference type="ARBA" id="ARBA00022679"/>
    </source>
</evidence>
<keyword evidence="9" id="KW-1185">Reference proteome</keyword>
<comment type="catalytic activity">
    <reaction evidence="6">
        <text>N,N-dimethylethanolamine phosphate + S-adenosyl-L-methionine = phosphocholine + S-adenosyl-L-homocysteine + H(+)</text>
        <dbReference type="Rhea" id="RHEA:25325"/>
        <dbReference type="ChEBI" id="CHEBI:15378"/>
        <dbReference type="ChEBI" id="CHEBI:57856"/>
        <dbReference type="ChEBI" id="CHEBI:58641"/>
        <dbReference type="ChEBI" id="CHEBI:59789"/>
        <dbReference type="ChEBI" id="CHEBI:295975"/>
        <dbReference type="EC" id="2.1.1.103"/>
    </reaction>
    <physiologicalReaction direction="left-to-right" evidence="6">
        <dbReference type="Rhea" id="RHEA:25326"/>
    </physiologicalReaction>
</comment>
<feature type="domain" description="Methyltransferase type 11" evidence="8">
    <location>
        <begin position="75"/>
        <end position="172"/>
    </location>
</feature>
<evidence type="ECO:0000313" key="10">
    <source>
        <dbReference type="RefSeq" id="XP_002739709.1"/>
    </source>
</evidence>
<dbReference type="Pfam" id="PF08241">
    <property type="entry name" value="Methyltransf_11"/>
    <property type="match status" value="1"/>
</dbReference>
<evidence type="ECO:0000256" key="1">
    <source>
        <dbReference type="ARBA" id="ARBA00004969"/>
    </source>
</evidence>
<dbReference type="InterPro" id="IPR013216">
    <property type="entry name" value="Methyltransf_11"/>
</dbReference>
<gene>
    <name evidence="10" type="primary">LOC100367896</name>
</gene>
<protein>
    <recommendedName>
        <fullName evidence="5">phosphoethanolamine N-methyltransferase</fullName>
        <ecNumber evidence="5">2.1.1.103</ecNumber>
    </recommendedName>
</protein>
<dbReference type="Gene3D" id="3.40.50.150">
    <property type="entry name" value="Vaccinia Virus protein VP39"/>
    <property type="match status" value="1"/>
</dbReference>
<comment type="catalytic activity">
    <reaction evidence="7">
        <text>N-methylethanolamine phosphate + S-adenosyl-L-methionine = N,N-dimethylethanolamine phosphate + S-adenosyl-L-homocysteine + H(+)</text>
        <dbReference type="Rhea" id="RHEA:25321"/>
        <dbReference type="ChEBI" id="CHEBI:15378"/>
        <dbReference type="ChEBI" id="CHEBI:57781"/>
        <dbReference type="ChEBI" id="CHEBI:57856"/>
        <dbReference type="ChEBI" id="CHEBI:58641"/>
        <dbReference type="ChEBI" id="CHEBI:59789"/>
        <dbReference type="EC" id="2.1.1.103"/>
    </reaction>
    <physiologicalReaction direction="left-to-right" evidence="7">
        <dbReference type="Rhea" id="RHEA:25322"/>
    </physiologicalReaction>
</comment>
<evidence type="ECO:0000256" key="3">
    <source>
        <dbReference type="ARBA" id="ARBA00022603"/>
    </source>
</evidence>
<dbReference type="PANTHER" id="PTHR44307:SF2">
    <property type="entry name" value="PHOSPHOETHANOLAMINE METHYLTRANSFERASE ISOFORM X1"/>
    <property type="match status" value="1"/>
</dbReference>
<dbReference type="EC" id="2.1.1.103" evidence="5"/>
<organism evidence="9 10">
    <name type="scientific">Saccoglossus kowalevskii</name>
    <name type="common">Acorn worm</name>
    <dbReference type="NCBI Taxonomy" id="10224"/>
    <lineage>
        <taxon>Eukaryota</taxon>
        <taxon>Metazoa</taxon>
        <taxon>Hemichordata</taxon>
        <taxon>Enteropneusta</taxon>
        <taxon>Harrimaniidae</taxon>
        <taxon>Saccoglossus</taxon>
    </lineage>
</organism>
<evidence type="ECO:0000256" key="2">
    <source>
        <dbReference type="ARBA" id="ARBA00005189"/>
    </source>
</evidence>
<sequence length="284" mass="32110">MAETNVSSQEETLKSVKLYYDVERIYNELKELGYSKTDPLKIEDLCKIDQYHYHGTEAVQEAIQLLNINADHKVLDVGSGLGGPARYLANITKCHVTAIEIQHQLDVTAKDLTKRCQLDHYVHHECGDILTADFGSNKYDIVASWLVYLHIADKKSLFKSCYKLLKPGGKLFAEDFWTQGTFTSDEKKLLDSVVYCPNLPDKESYKDSLSQAGFTDIQVLDMSDDWTEHCTTRLTDFQSKKERHTRVLGLETVAALELFYTVVADSFTSGKLKGGRILATKPLL</sequence>
<dbReference type="PANTHER" id="PTHR44307">
    <property type="entry name" value="PHOSPHOETHANOLAMINE METHYLTRANSFERASE"/>
    <property type="match status" value="1"/>
</dbReference>
<dbReference type="InterPro" id="IPR029063">
    <property type="entry name" value="SAM-dependent_MTases_sf"/>
</dbReference>
<dbReference type="RefSeq" id="XP_002739709.1">
    <property type="nucleotide sequence ID" value="XM_002739663.2"/>
</dbReference>
<evidence type="ECO:0000259" key="8">
    <source>
        <dbReference type="Pfam" id="PF08241"/>
    </source>
</evidence>
<dbReference type="Proteomes" id="UP000694865">
    <property type="component" value="Unplaced"/>
</dbReference>
<proteinExistence type="predicted"/>
<comment type="pathway">
    <text evidence="2">Lipid metabolism.</text>
</comment>
<name>A0ABM0GXR9_SACKO</name>
<accession>A0ABM0GXR9</accession>
<comment type="pathway">
    <text evidence="1">Phospholipid metabolism; phosphatidylcholine biosynthesis.</text>
</comment>
<evidence type="ECO:0000256" key="5">
    <source>
        <dbReference type="ARBA" id="ARBA00035674"/>
    </source>
</evidence>
<reference evidence="10" key="1">
    <citation type="submission" date="2025-08" db="UniProtKB">
        <authorList>
            <consortium name="RefSeq"/>
        </authorList>
    </citation>
    <scope>IDENTIFICATION</scope>
    <source>
        <tissue evidence="10">Testes</tissue>
    </source>
</reference>
<dbReference type="SUPFAM" id="SSF53335">
    <property type="entry name" value="S-adenosyl-L-methionine-dependent methyltransferases"/>
    <property type="match status" value="1"/>
</dbReference>
<dbReference type="CDD" id="cd02440">
    <property type="entry name" value="AdoMet_MTases"/>
    <property type="match status" value="1"/>
</dbReference>